<keyword evidence="1" id="KW-0732">Signal</keyword>
<dbReference type="EMBL" id="JBIUYY010000005">
    <property type="protein sequence ID" value="MFJ2822256.1"/>
    <property type="molecule type" value="Genomic_DNA"/>
</dbReference>
<gene>
    <name evidence="2" type="ORF">ACIO7M_14200</name>
</gene>
<dbReference type="RefSeq" id="WP_402380644.1">
    <property type="nucleotide sequence ID" value="NZ_JBIUYY010000005.1"/>
</dbReference>
<feature type="signal peptide" evidence="1">
    <location>
        <begin position="1"/>
        <end position="28"/>
    </location>
</feature>
<reference evidence="2 3" key="1">
    <citation type="submission" date="2024-10" db="EMBL/GenBank/DDBJ databases">
        <title>The Natural Products Discovery Center: Release of the First 8490 Sequenced Strains for Exploring Actinobacteria Biosynthetic Diversity.</title>
        <authorList>
            <person name="Kalkreuter E."/>
            <person name="Kautsar S.A."/>
            <person name="Yang D."/>
            <person name="Bader C.D."/>
            <person name="Teijaro C.N."/>
            <person name="Fluegel L."/>
            <person name="Davis C.M."/>
            <person name="Simpson J.R."/>
            <person name="Lauterbach L."/>
            <person name="Steele A.D."/>
            <person name="Gui C."/>
            <person name="Meng S."/>
            <person name="Li G."/>
            <person name="Viehrig K."/>
            <person name="Ye F."/>
            <person name="Su P."/>
            <person name="Kiefer A.F."/>
            <person name="Nichols A."/>
            <person name="Cepeda A.J."/>
            <person name="Yan W."/>
            <person name="Fan B."/>
            <person name="Jiang Y."/>
            <person name="Adhikari A."/>
            <person name="Zheng C.-J."/>
            <person name="Schuster L."/>
            <person name="Cowan T.M."/>
            <person name="Smanski M.J."/>
            <person name="Chevrette M.G."/>
            <person name="De Carvalho L.P.S."/>
            <person name="Shen B."/>
        </authorList>
    </citation>
    <scope>NUCLEOTIDE SEQUENCE [LARGE SCALE GENOMIC DNA]</scope>
    <source>
        <strain evidence="2 3">NPDC087220</strain>
    </source>
</reference>
<feature type="chain" id="PRO_5046913915" description="Secreted protein" evidence="1">
    <location>
        <begin position="29"/>
        <end position="167"/>
    </location>
</feature>
<comment type="caution">
    <text evidence="2">The sequence shown here is derived from an EMBL/GenBank/DDBJ whole genome shotgun (WGS) entry which is preliminary data.</text>
</comment>
<protein>
    <recommendedName>
        <fullName evidence="4">Secreted protein</fullName>
    </recommendedName>
</protein>
<evidence type="ECO:0008006" key="4">
    <source>
        <dbReference type="Google" id="ProtNLM"/>
    </source>
</evidence>
<keyword evidence="3" id="KW-1185">Reference proteome</keyword>
<proteinExistence type="predicted"/>
<dbReference type="Proteomes" id="UP001617351">
    <property type="component" value="Unassembled WGS sequence"/>
</dbReference>
<evidence type="ECO:0000313" key="3">
    <source>
        <dbReference type="Proteomes" id="UP001617351"/>
    </source>
</evidence>
<accession>A0ABW8EG72</accession>
<evidence type="ECO:0000256" key="1">
    <source>
        <dbReference type="SAM" id="SignalP"/>
    </source>
</evidence>
<sequence>MVRRRLAGMAWAAAFAAAALGTAGCSNGETPSEAASRAASAVRSAGAEVSAAATHAADAAASAAAEARKKLDGVKGGVDAKDAVTLGKPSTAGDGRTEVPVTVENTDGAAKSFAVQVDFKDGDGNTVDTVVVTVDAVAANGRKEATARSTHELSGSVTAQTATALRY</sequence>
<dbReference type="PROSITE" id="PS51257">
    <property type="entry name" value="PROKAR_LIPOPROTEIN"/>
    <property type="match status" value="1"/>
</dbReference>
<evidence type="ECO:0000313" key="2">
    <source>
        <dbReference type="EMBL" id="MFJ2822256.1"/>
    </source>
</evidence>
<name>A0ABW8EG72_STRT5</name>
<organism evidence="2 3">
    <name type="scientific">Streptomyces toxytricini</name>
    <name type="common">Actinomyces toxytricini</name>
    <dbReference type="NCBI Taxonomy" id="67369"/>
    <lineage>
        <taxon>Bacteria</taxon>
        <taxon>Bacillati</taxon>
        <taxon>Actinomycetota</taxon>
        <taxon>Actinomycetes</taxon>
        <taxon>Kitasatosporales</taxon>
        <taxon>Streptomycetaceae</taxon>
        <taxon>Streptomyces</taxon>
    </lineage>
</organism>